<evidence type="ECO:0000256" key="1">
    <source>
        <dbReference type="ARBA" id="ARBA00022723"/>
    </source>
</evidence>
<dbReference type="GO" id="GO:0016020">
    <property type="term" value="C:membrane"/>
    <property type="evidence" value="ECO:0007669"/>
    <property type="project" value="GOC"/>
</dbReference>
<dbReference type="Proteomes" id="UP000275719">
    <property type="component" value="Unassembled WGS sequence"/>
</dbReference>
<dbReference type="CDD" id="cd07385">
    <property type="entry name" value="MPP_YkuE_C"/>
    <property type="match status" value="1"/>
</dbReference>
<name>A0A3P3WCA4_9FLAO</name>
<evidence type="ECO:0000256" key="2">
    <source>
        <dbReference type="ARBA" id="ARBA00022801"/>
    </source>
</evidence>
<evidence type="ECO:0000259" key="4">
    <source>
        <dbReference type="Pfam" id="PF00149"/>
    </source>
</evidence>
<feature type="domain" description="Calcineurin-like phosphoesterase" evidence="4">
    <location>
        <begin position="160"/>
        <end position="341"/>
    </location>
</feature>
<dbReference type="GO" id="GO:0046872">
    <property type="term" value="F:metal ion binding"/>
    <property type="evidence" value="ECO:0007669"/>
    <property type="project" value="UniProtKB-KW"/>
</dbReference>
<keyword evidence="6" id="KW-1185">Reference proteome</keyword>
<dbReference type="PANTHER" id="PTHR31302">
    <property type="entry name" value="TRANSMEMBRANE PROTEIN WITH METALLOPHOSPHOESTERASE DOMAIN-RELATED"/>
    <property type="match status" value="1"/>
</dbReference>
<organism evidence="5 6">
    <name type="scientific">Paenimyroides tangerinum</name>
    <dbReference type="NCBI Taxonomy" id="2488728"/>
    <lineage>
        <taxon>Bacteria</taxon>
        <taxon>Pseudomonadati</taxon>
        <taxon>Bacteroidota</taxon>
        <taxon>Flavobacteriia</taxon>
        <taxon>Flavobacteriales</taxon>
        <taxon>Flavobacteriaceae</taxon>
        <taxon>Paenimyroides</taxon>
    </lineage>
</organism>
<dbReference type="Gene3D" id="3.60.21.10">
    <property type="match status" value="1"/>
</dbReference>
<keyword evidence="1" id="KW-0479">Metal-binding</keyword>
<dbReference type="InterPro" id="IPR029052">
    <property type="entry name" value="Metallo-depent_PP-like"/>
</dbReference>
<keyword evidence="3" id="KW-0472">Membrane</keyword>
<keyword evidence="3" id="KW-1133">Transmembrane helix</keyword>
<keyword evidence="2" id="KW-0378">Hydrolase</keyword>
<feature type="transmembrane region" description="Helical" evidence="3">
    <location>
        <begin position="114"/>
        <end position="135"/>
    </location>
</feature>
<keyword evidence="3" id="KW-0812">Transmembrane</keyword>
<dbReference type="AlphaFoldDB" id="A0A3P3WCA4"/>
<dbReference type="RefSeq" id="WP_125017558.1">
    <property type="nucleotide sequence ID" value="NZ_RQVQ01000006.1"/>
</dbReference>
<dbReference type="InterPro" id="IPR004843">
    <property type="entry name" value="Calcineurin-like_PHP"/>
</dbReference>
<sequence length="405" mass="46333">MRFAIPIIILLFLEYYSYIAFSSLNRSKTFTILYFIITFLLYLYIGYNFYNTNFSKGQSHKSMFLMSIVLLIVLPKLILSVPMLIQDILRVFFGIGKKIAGTETTTFLPERRKFVSQVALGIAAIPFLSIIYGMAKGKYNFKVIKQTIYFDDLPEAFDGFKITQISDIHSGSLDDAEKIQYAVDLINEQDSDVFVFTGDLVNSLAEEMNPWISILSKIKKHPFGNYSILGNHDYGEYVKFDSVQAKQKNFEEIKNSHAKVGWRLLLNENVTFTKDNEIINLVGVENWGLKFKKAGDLPLASEGLNPETFKILLTHDPSHWEAEVVENPMNYGLTLSGHTHGMQFGIEIPGYFQWSPVKYVYPQWAGLYQKAKNYIYVNRGFGFHAFAGRVGINPEITVIELKKTR</sequence>
<dbReference type="PANTHER" id="PTHR31302:SF31">
    <property type="entry name" value="PHOSPHODIESTERASE YAEI"/>
    <property type="match status" value="1"/>
</dbReference>
<gene>
    <name evidence="5" type="ORF">EG240_03725</name>
</gene>
<dbReference type="EMBL" id="RQVQ01000006">
    <property type="protein sequence ID" value="RRJ92294.1"/>
    <property type="molecule type" value="Genomic_DNA"/>
</dbReference>
<dbReference type="Pfam" id="PF00149">
    <property type="entry name" value="Metallophos"/>
    <property type="match status" value="1"/>
</dbReference>
<dbReference type="GO" id="GO:0009245">
    <property type="term" value="P:lipid A biosynthetic process"/>
    <property type="evidence" value="ECO:0007669"/>
    <property type="project" value="TreeGrafter"/>
</dbReference>
<comment type="caution">
    <text evidence="5">The sequence shown here is derived from an EMBL/GenBank/DDBJ whole genome shotgun (WGS) entry which is preliminary data.</text>
</comment>
<dbReference type="InterPro" id="IPR051158">
    <property type="entry name" value="Metallophosphoesterase_sf"/>
</dbReference>
<feature type="transmembrane region" description="Helical" evidence="3">
    <location>
        <begin position="32"/>
        <end position="50"/>
    </location>
</feature>
<dbReference type="SUPFAM" id="SSF56300">
    <property type="entry name" value="Metallo-dependent phosphatases"/>
    <property type="match status" value="1"/>
</dbReference>
<dbReference type="OrthoDB" id="9780884at2"/>
<protein>
    <submittedName>
        <fullName evidence="5">Metallophosphoesterase</fullName>
    </submittedName>
</protein>
<feature type="transmembrane region" description="Helical" evidence="3">
    <location>
        <begin position="62"/>
        <end position="85"/>
    </location>
</feature>
<evidence type="ECO:0000256" key="3">
    <source>
        <dbReference type="SAM" id="Phobius"/>
    </source>
</evidence>
<reference evidence="5 6" key="1">
    <citation type="submission" date="2018-11" db="EMBL/GenBank/DDBJ databases">
        <title>Flavobacterium sp. nov., YIM 102701-2 draft genome.</title>
        <authorList>
            <person name="Li G."/>
            <person name="Jiang Y."/>
        </authorList>
    </citation>
    <scope>NUCLEOTIDE SEQUENCE [LARGE SCALE GENOMIC DNA]</scope>
    <source>
        <strain evidence="5 6">YIM 102701-2</strain>
    </source>
</reference>
<evidence type="ECO:0000313" key="5">
    <source>
        <dbReference type="EMBL" id="RRJ92294.1"/>
    </source>
</evidence>
<accession>A0A3P3WCA4</accession>
<dbReference type="GO" id="GO:0008758">
    <property type="term" value="F:UDP-2,3-diacylglucosamine hydrolase activity"/>
    <property type="evidence" value="ECO:0007669"/>
    <property type="project" value="TreeGrafter"/>
</dbReference>
<proteinExistence type="predicted"/>
<evidence type="ECO:0000313" key="6">
    <source>
        <dbReference type="Proteomes" id="UP000275719"/>
    </source>
</evidence>